<sequence length="130" mass="15243">MLDRIIQFLVANTGQLFSANSIVKYLKKDRIKVSVNTIYNYISYTEEACLINKIKRENLQGKKILNHAEKYYLVDLGFRQAIYGESDQGQLLENIVCNELIRRGYKITIGKFKEKEVDFVCNRLCNDYFL</sequence>
<reference evidence="2 3" key="1">
    <citation type="submission" date="2016-04" db="EMBL/GenBank/DDBJ databases">
        <title>Genome sequence of Methanobrevibacter filiformis DSM 11501.</title>
        <authorList>
            <person name="Poehlein A."/>
            <person name="Seedorf H."/>
            <person name="Daniel R."/>
        </authorList>
    </citation>
    <scope>NUCLEOTIDE SEQUENCE [LARGE SCALE GENOMIC DNA]</scope>
    <source>
        <strain evidence="2 3">DSM 11501</strain>
    </source>
</reference>
<evidence type="ECO:0000313" key="3">
    <source>
        <dbReference type="Proteomes" id="UP000077066"/>
    </source>
</evidence>
<name>A0A166BUT4_9EURY</name>
<proteinExistence type="predicted"/>
<dbReference type="Gene3D" id="1.10.10.10">
    <property type="entry name" value="Winged helix-like DNA-binding domain superfamily/Winged helix DNA-binding domain"/>
    <property type="match status" value="1"/>
</dbReference>
<comment type="caution">
    <text evidence="2">The sequence shown here is derived from an EMBL/GenBank/DDBJ whole genome shotgun (WGS) entry which is preliminary data.</text>
</comment>
<dbReference type="GO" id="GO:0003700">
    <property type="term" value="F:DNA-binding transcription factor activity"/>
    <property type="evidence" value="ECO:0007669"/>
    <property type="project" value="InterPro"/>
</dbReference>
<dbReference type="AlphaFoldDB" id="A0A166BUT4"/>
<dbReference type="PANTHER" id="PTHR33295">
    <property type="entry name" value="ATPASE"/>
    <property type="match status" value="1"/>
</dbReference>
<dbReference type="PATRIC" id="fig|55758.3.peg.1120"/>
<organism evidence="2 3">
    <name type="scientific">Methanobrevibacter filiformis</name>
    <dbReference type="NCBI Taxonomy" id="55758"/>
    <lineage>
        <taxon>Archaea</taxon>
        <taxon>Methanobacteriati</taxon>
        <taxon>Methanobacteriota</taxon>
        <taxon>Methanomada group</taxon>
        <taxon>Methanobacteria</taxon>
        <taxon>Methanobacteriales</taxon>
        <taxon>Methanobacteriaceae</taxon>
        <taxon>Methanobrevibacter</taxon>
    </lineage>
</organism>
<evidence type="ECO:0000259" key="1">
    <source>
        <dbReference type="Pfam" id="PF13635"/>
    </source>
</evidence>
<keyword evidence="3" id="KW-1185">Reference proteome</keyword>
<dbReference type="PANTHER" id="PTHR33295:SF20">
    <property type="entry name" value="ATPASE"/>
    <property type="match status" value="1"/>
</dbReference>
<protein>
    <recommendedName>
        <fullName evidence="1">DUF4143 domain-containing protein</fullName>
    </recommendedName>
</protein>
<feature type="domain" description="DUF4143" evidence="1">
    <location>
        <begin position="2"/>
        <end position="123"/>
    </location>
</feature>
<dbReference type="STRING" id="55758.MBFIL_09770"/>
<dbReference type="InterPro" id="IPR025420">
    <property type="entry name" value="DUF4143"/>
</dbReference>
<dbReference type="Pfam" id="PF13635">
    <property type="entry name" value="DUF4143"/>
    <property type="match status" value="1"/>
</dbReference>
<accession>A0A166BUT4</accession>
<gene>
    <name evidence="2" type="ORF">MBFIL_09770</name>
</gene>
<evidence type="ECO:0000313" key="2">
    <source>
        <dbReference type="EMBL" id="KZX13836.1"/>
    </source>
</evidence>
<dbReference type="InterPro" id="IPR036388">
    <property type="entry name" value="WH-like_DNA-bd_sf"/>
</dbReference>
<dbReference type="Proteomes" id="UP000077066">
    <property type="component" value="Unassembled WGS sequence"/>
</dbReference>
<dbReference type="EMBL" id="LWMT01000197">
    <property type="protein sequence ID" value="KZX13836.1"/>
    <property type="molecule type" value="Genomic_DNA"/>
</dbReference>